<reference evidence="2" key="1">
    <citation type="submission" date="2018-02" db="EMBL/GenBank/DDBJ databases">
        <authorList>
            <person name="Cohen D.B."/>
            <person name="Kent A.D."/>
        </authorList>
    </citation>
    <scope>NUCLEOTIDE SEQUENCE</scope>
</reference>
<evidence type="ECO:0000313" key="2">
    <source>
        <dbReference type="EMBL" id="SPD26827.1"/>
    </source>
</evidence>
<proteinExistence type="predicted"/>
<name>A0A2N9IMJ8_FAGSY</name>
<dbReference type="PANTHER" id="PTHR35277:SF10">
    <property type="entry name" value="OS09G0363700 PROTEIN"/>
    <property type="match status" value="1"/>
</dbReference>
<feature type="compositionally biased region" description="Basic and acidic residues" evidence="1">
    <location>
        <begin position="137"/>
        <end position="153"/>
    </location>
</feature>
<feature type="region of interest" description="Disordered" evidence="1">
    <location>
        <begin position="1"/>
        <end position="162"/>
    </location>
</feature>
<organism evidence="2">
    <name type="scientific">Fagus sylvatica</name>
    <name type="common">Beechnut</name>
    <dbReference type="NCBI Taxonomy" id="28930"/>
    <lineage>
        <taxon>Eukaryota</taxon>
        <taxon>Viridiplantae</taxon>
        <taxon>Streptophyta</taxon>
        <taxon>Embryophyta</taxon>
        <taxon>Tracheophyta</taxon>
        <taxon>Spermatophyta</taxon>
        <taxon>Magnoliopsida</taxon>
        <taxon>eudicotyledons</taxon>
        <taxon>Gunneridae</taxon>
        <taxon>Pentapetalae</taxon>
        <taxon>rosids</taxon>
        <taxon>fabids</taxon>
        <taxon>Fagales</taxon>
        <taxon>Fagaceae</taxon>
        <taxon>Fagus</taxon>
    </lineage>
</organism>
<protein>
    <submittedName>
        <fullName evidence="2">Uncharacterized protein</fullName>
    </submittedName>
</protein>
<evidence type="ECO:0000256" key="1">
    <source>
        <dbReference type="SAM" id="MobiDB-lite"/>
    </source>
</evidence>
<dbReference type="EMBL" id="OIVN01006167">
    <property type="protein sequence ID" value="SPD26827.1"/>
    <property type="molecule type" value="Genomic_DNA"/>
</dbReference>
<accession>A0A2N9IMJ8</accession>
<gene>
    <name evidence="2" type="ORF">FSB_LOCUS54709</name>
</gene>
<dbReference type="AlphaFoldDB" id="A0A2N9IMJ8"/>
<feature type="compositionally biased region" description="Basic and acidic residues" evidence="1">
    <location>
        <begin position="85"/>
        <end position="107"/>
    </location>
</feature>
<dbReference type="PANTHER" id="PTHR35277">
    <property type="entry name" value="OS09G0363700 PROTEIN"/>
    <property type="match status" value="1"/>
</dbReference>
<feature type="compositionally biased region" description="Basic and acidic residues" evidence="1">
    <location>
        <begin position="1"/>
        <end position="54"/>
    </location>
</feature>
<sequence length="216" mass="24498">MAESKPDQTTHFVSDKEVKAPNLFERAKEEIEATLHSEKSPDHHEETHGKRNDIDENTPLDAVRAPNVFERAKEEFEAIVQTIHPKKESPTHETRDEATKTESKQDEAENNIKGPNFIERAKEKIEAITHHKSSNYHHKETHGTSDDIDERTPISDVKGPSVFHRAKEEIEAVIETIHPKKDNANSVSSPKKEGGFRFSIGRLLEKVCSPQGSKRD</sequence>
<feature type="compositionally biased region" description="Basic and acidic residues" evidence="1">
    <location>
        <begin position="119"/>
        <end position="129"/>
    </location>
</feature>